<sequence length="67" mass="7044">MTDKPFPDHRAAALALLNGNHRLSRKAGQFLGQLAVDSTPMSEAQADWLGKLLDRAGLPSMAEGGAA</sequence>
<dbReference type="RefSeq" id="WP_215353486.1">
    <property type="nucleotide sequence ID" value="NZ_BAAAFE010000003.1"/>
</dbReference>
<reference evidence="2" key="1">
    <citation type="journal article" date="2019" name="Int. J. Syst. Evol. Microbiol.">
        <title>The Global Catalogue of Microorganisms (GCM) 10K type strain sequencing project: providing services to taxonomists for standard genome sequencing and annotation.</title>
        <authorList>
            <consortium name="The Broad Institute Genomics Platform"/>
            <consortium name="The Broad Institute Genome Sequencing Center for Infectious Disease"/>
            <person name="Wu L."/>
            <person name="Ma J."/>
        </authorList>
    </citation>
    <scope>NUCLEOTIDE SEQUENCE [LARGE SCALE GENOMIC DNA]</scope>
    <source>
        <strain evidence="2">JCM 15910</strain>
    </source>
</reference>
<accession>A0ABP3XDM9</accession>
<keyword evidence="2" id="KW-1185">Reference proteome</keyword>
<evidence type="ECO:0000313" key="1">
    <source>
        <dbReference type="EMBL" id="GAA0862682.1"/>
    </source>
</evidence>
<gene>
    <name evidence="1" type="ORF">GCM10009115_10380</name>
</gene>
<organism evidence="1 2">
    <name type="scientific">Sphingopyxis soli</name>
    <dbReference type="NCBI Taxonomy" id="592051"/>
    <lineage>
        <taxon>Bacteria</taxon>
        <taxon>Pseudomonadati</taxon>
        <taxon>Pseudomonadota</taxon>
        <taxon>Alphaproteobacteria</taxon>
        <taxon>Sphingomonadales</taxon>
        <taxon>Sphingomonadaceae</taxon>
        <taxon>Sphingopyxis</taxon>
    </lineage>
</organism>
<dbReference type="Proteomes" id="UP001500738">
    <property type="component" value="Unassembled WGS sequence"/>
</dbReference>
<proteinExistence type="predicted"/>
<evidence type="ECO:0000313" key="2">
    <source>
        <dbReference type="Proteomes" id="UP001500738"/>
    </source>
</evidence>
<protein>
    <submittedName>
        <fullName evidence="1">Uncharacterized protein</fullName>
    </submittedName>
</protein>
<dbReference type="EMBL" id="BAAAFE010000003">
    <property type="protein sequence ID" value="GAA0862682.1"/>
    <property type="molecule type" value="Genomic_DNA"/>
</dbReference>
<name>A0ABP3XDM9_9SPHN</name>
<comment type="caution">
    <text evidence="1">The sequence shown here is derived from an EMBL/GenBank/DDBJ whole genome shotgun (WGS) entry which is preliminary data.</text>
</comment>